<dbReference type="PANTHER" id="PTHR16002">
    <property type="entry name" value="TRANSMEMBRANE PROTEIN 248-LIKE"/>
    <property type="match status" value="1"/>
</dbReference>
<protein>
    <submittedName>
        <fullName evidence="8">Transmembrane protein 248</fullName>
    </submittedName>
</protein>
<dbReference type="Pfam" id="PF14940">
    <property type="entry name" value="TMEM219"/>
    <property type="match status" value="1"/>
</dbReference>
<feature type="transmembrane region" description="Helical" evidence="5">
    <location>
        <begin position="33"/>
        <end position="50"/>
    </location>
</feature>
<evidence type="ECO:0000313" key="7">
    <source>
        <dbReference type="Proteomes" id="UP000694867"/>
    </source>
</evidence>
<dbReference type="AlphaFoldDB" id="A0AAJ6VZQ9"/>
<dbReference type="PANTHER" id="PTHR16002:SF4">
    <property type="entry name" value="TMEM248_TMEM219 DOMAIN-CONTAINING PROTEIN"/>
    <property type="match status" value="1"/>
</dbReference>
<evidence type="ECO:0000259" key="6">
    <source>
        <dbReference type="Pfam" id="PF14940"/>
    </source>
</evidence>
<feature type="domain" description="TMEM248/TMEM219" evidence="6">
    <location>
        <begin position="28"/>
        <end position="282"/>
    </location>
</feature>
<keyword evidence="3 5" id="KW-1133">Transmembrane helix</keyword>
<evidence type="ECO:0000256" key="2">
    <source>
        <dbReference type="ARBA" id="ARBA00022692"/>
    </source>
</evidence>
<dbReference type="Proteomes" id="UP000694867">
    <property type="component" value="Unplaced"/>
</dbReference>
<comment type="subcellular location">
    <subcellularLocation>
        <location evidence="1">Membrane</location>
    </subcellularLocation>
</comment>
<sequence length="335" mass="36900">MNKKRRINATMVSSLLSPWISSIKVVLGLQPPVLLFTFCLLAFGICMLSMSTDLENRTLPNPDVVLDWNEFMSRLSRLHYCVMPPTRSAAPVAAPSKNASTTGDQPKVQVVDEGKSLAALLPDFDLHLGRAKNGSPPHPKANVTVAVSIRAAFHEDILSEPMSWHAVATGDMVGCRGPLARENFQLVMLLWPVRPGSQDRIDPLSPGMVNTEACIIIQGPTEILPKTRAPSRCYLNALPPQVTREIKLQRTAADVQGKKGDICTLGRWTSFTYKPDAALQVLLSRADLLLVKERLRRCGIFLIAISILIILGAVLSSHSSPRRYMPHFVYRAPHS</sequence>
<organism evidence="7 8">
    <name type="scientific">Galendromus occidentalis</name>
    <name type="common">western predatory mite</name>
    <dbReference type="NCBI Taxonomy" id="34638"/>
    <lineage>
        <taxon>Eukaryota</taxon>
        <taxon>Metazoa</taxon>
        <taxon>Ecdysozoa</taxon>
        <taxon>Arthropoda</taxon>
        <taxon>Chelicerata</taxon>
        <taxon>Arachnida</taxon>
        <taxon>Acari</taxon>
        <taxon>Parasitiformes</taxon>
        <taxon>Mesostigmata</taxon>
        <taxon>Gamasina</taxon>
        <taxon>Phytoseioidea</taxon>
        <taxon>Phytoseiidae</taxon>
        <taxon>Typhlodrominae</taxon>
        <taxon>Galendromus</taxon>
    </lineage>
</organism>
<dbReference type="InterPro" id="IPR039587">
    <property type="entry name" value="TMEM248/TMEM219_dom"/>
</dbReference>
<evidence type="ECO:0000256" key="5">
    <source>
        <dbReference type="SAM" id="Phobius"/>
    </source>
</evidence>
<dbReference type="InterPro" id="IPR039493">
    <property type="entry name" value="TMEM248/TMEM219"/>
</dbReference>
<feature type="transmembrane region" description="Helical" evidence="5">
    <location>
        <begin position="298"/>
        <end position="316"/>
    </location>
</feature>
<evidence type="ECO:0000313" key="8">
    <source>
        <dbReference type="RefSeq" id="XP_003746309.1"/>
    </source>
</evidence>
<keyword evidence="7" id="KW-1185">Reference proteome</keyword>
<keyword evidence="2 5" id="KW-0812">Transmembrane</keyword>
<dbReference type="GeneID" id="100905876"/>
<dbReference type="RefSeq" id="XP_003746309.1">
    <property type="nucleotide sequence ID" value="XM_003746261.2"/>
</dbReference>
<evidence type="ECO:0000256" key="1">
    <source>
        <dbReference type="ARBA" id="ARBA00004370"/>
    </source>
</evidence>
<dbReference type="GO" id="GO:0016020">
    <property type="term" value="C:membrane"/>
    <property type="evidence" value="ECO:0007669"/>
    <property type="project" value="UniProtKB-SubCell"/>
</dbReference>
<feature type="transmembrane region" description="Helical" evidence="5">
    <location>
        <begin position="7"/>
        <end position="27"/>
    </location>
</feature>
<evidence type="ECO:0000256" key="3">
    <source>
        <dbReference type="ARBA" id="ARBA00022989"/>
    </source>
</evidence>
<reference evidence="8" key="1">
    <citation type="submission" date="2025-08" db="UniProtKB">
        <authorList>
            <consortium name="RefSeq"/>
        </authorList>
    </citation>
    <scope>IDENTIFICATION</scope>
</reference>
<dbReference type="KEGG" id="goe:100905876"/>
<proteinExistence type="predicted"/>
<gene>
    <name evidence="8" type="primary">LOC100905876</name>
</gene>
<name>A0AAJ6VZQ9_9ACAR</name>
<evidence type="ECO:0000256" key="4">
    <source>
        <dbReference type="ARBA" id="ARBA00023136"/>
    </source>
</evidence>
<keyword evidence="4 5" id="KW-0472">Membrane</keyword>
<accession>A0AAJ6VZQ9</accession>